<dbReference type="FunFam" id="3.90.226.10:FF:000026">
    <property type="entry name" value="3-hydroxyisobutyryl-CoA hydrolase, mitochondrial"/>
    <property type="match status" value="1"/>
</dbReference>
<organism evidence="6 7">
    <name type="scientific">Magnetospirillum moscoviense</name>
    <dbReference type="NCBI Taxonomy" id="1437059"/>
    <lineage>
        <taxon>Bacteria</taxon>
        <taxon>Pseudomonadati</taxon>
        <taxon>Pseudomonadota</taxon>
        <taxon>Alphaproteobacteria</taxon>
        <taxon>Rhodospirillales</taxon>
        <taxon>Rhodospirillaceae</taxon>
        <taxon>Magnetospirillum</taxon>
    </lineage>
</organism>
<evidence type="ECO:0000313" key="7">
    <source>
        <dbReference type="Proteomes" id="UP000078543"/>
    </source>
</evidence>
<dbReference type="AlphaFoldDB" id="A0A178MPE3"/>
<evidence type="ECO:0000256" key="2">
    <source>
        <dbReference type="ARBA" id="ARBA00011915"/>
    </source>
</evidence>
<dbReference type="PANTHER" id="PTHR43176:SF3">
    <property type="entry name" value="3-HYDROXYISOBUTYRYL-COA HYDROLASE, MITOCHONDRIAL"/>
    <property type="match status" value="1"/>
</dbReference>
<keyword evidence="3" id="KW-0378">Hydrolase</keyword>
<dbReference type="STRING" id="1437059.A6A05_12410"/>
<dbReference type="SUPFAM" id="SSF52096">
    <property type="entry name" value="ClpP/crotonase"/>
    <property type="match status" value="1"/>
</dbReference>
<dbReference type="PANTHER" id="PTHR43176">
    <property type="entry name" value="3-HYDROXYISOBUTYRYL-COA HYDROLASE-RELATED"/>
    <property type="match status" value="1"/>
</dbReference>
<evidence type="ECO:0000313" key="6">
    <source>
        <dbReference type="EMBL" id="OAN50461.1"/>
    </source>
</evidence>
<evidence type="ECO:0000259" key="5">
    <source>
        <dbReference type="Pfam" id="PF16113"/>
    </source>
</evidence>
<protein>
    <recommendedName>
        <fullName evidence="2">3-hydroxyisobutyryl-CoA hydrolase</fullName>
        <ecNumber evidence="2">3.1.2.4</ecNumber>
    </recommendedName>
</protein>
<dbReference type="NCBIfam" id="NF004127">
    <property type="entry name" value="PRK05617.1"/>
    <property type="match status" value="1"/>
</dbReference>
<dbReference type="InterPro" id="IPR045004">
    <property type="entry name" value="ECH_dom"/>
</dbReference>
<accession>A0A178MPE3</accession>
<evidence type="ECO:0000256" key="1">
    <source>
        <dbReference type="ARBA" id="ARBA00001709"/>
    </source>
</evidence>
<feature type="transmembrane region" description="Helical" evidence="4">
    <location>
        <begin position="111"/>
        <end position="132"/>
    </location>
</feature>
<dbReference type="CDD" id="cd06558">
    <property type="entry name" value="crotonase-like"/>
    <property type="match status" value="1"/>
</dbReference>
<dbReference type="Pfam" id="PF16113">
    <property type="entry name" value="ECH_2"/>
    <property type="match status" value="1"/>
</dbReference>
<keyword evidence="4" id="KW-0812">Transmembrane</keyword>
<dbReference type="Proteomes" id="UP000078543">
    <property type="component" value="Unassembled WGS sequence"/>
</dbReference>
<keyword evidence="4" id="KW-1133">Transmembrane helix</keyword>
<evidence type="ECO:0000256" key="3">
    <source>
        <dbReference type="ARBA" id="ARBA00022801"/>
    </source>
</evidence>
<reference evidence="6 7" key="1">
    <citation type="submission" date="2016-04" db="EMBL/GenBank/DDBJ databases">
        <title>Draft genome sequence of freshwater magnetotactic bacteria Magnetospirillum marisnigri SP-1 and Magnetospirillum moscoviense BB-1.</title>
        <authorList>
            <person name="Koziaeva V."/>
            <person name="Dziuba M.V."/>
            <person name="Ivanov T.M."/>
            <person name="Kuznetsov B."/>
            <person name="Grouzdev D.S."/>
        </authorList>
    </citation>
    <scope>NUCLEOTIDE SEQUENCE [LARGE SCALE GENOMIC DNA]</scope>
    <source>
        <strain evidence="6 7">BB-1</strain>
    </source>
</reference>
<dbReference type="InterPro" id="IPR029045">
    <property type="entry name" value="ClpP/crotonase-like_dom_sf"/>
</dbReference>
<proteinExistence type="predicted"/>
<keyword evidence="7" id="KW-1185">Reference proteome</keyword>
<comment type="catalytic activity">
    <reaction evidence="1">
        <text>3-hydroxy-2-methylpropanoyl-CoA + H2O = 3-hydroxy-2-methylpropanoate + CoA + H(+)</text>
        <dbReference type="Rhea" id="RHEA:20888"/>
        <dbReference type="ChEBI" id="CHEBI:11805"/>
        <dbReference type="ChEBI" id="CHEBI:15377"/>
        <dbReference type="ChEBI" id="CHEBI:15378"/>
        <dbReference type="ChEBI" id="CHEBI:57287"/>
        <dbReference type="ChEBI" id="CHEBI:57340"/>
        <dbReference type="EC" id="3.1.2.4"/>
    </reaction>
</comment>
<dbReference type="GO" id="GO:0006574">
    <property type="term" value="P:L-valine catabolic process"/>
    <property type="evidence" value="ECO:0007669"/>
    <property type="project" value="TreeGrafter"/>
</dbReference>
<evidence type="ECO:0000256" key="4">
    <source>
        <dbReference type="SAM" id="Phobius"/>
    </source>
</evidence>
<dbReference type="InterPro" id="IPR032259">
    <property type="entry name" value="HIBYL-CoA-H"/>
</dbReference>
<sequence>MTTERRRRVNNEIHFERLGRLGRIVLDRPKALNALTLDQVHAIHPRLAEWAADSMVGAIVIEGAGDKAFCAGGDIRALHDACKAEDHPFVEAFYRDEYRLNRRIKSLPKPYVALIDGIVMGGGVGVSVHGAARVATERTLFAMPETGIGFFPDVGGSYFLPRLPGAIGMYLGLTGARLKAADTLWAGIATHYVPSARLDELRAALAEGGEVAAVLAGFHQDSGPAPLADKQDIIDTCFAADSLEAILARLDAHRDPWAAETLALIRSKSPTALAVAFEQIKRGAALDFDGCMKMEFRLALHVALAPDFAEGIRALLVDRDNKPAWGPPPADLAAWFDTPAACGDLTFD</sequence>
<dbReference type="EC" id="3.1.2.4" evidence="2"/>
<dbReference type="Gene3D" id="3.90.226.10">
    <property type="entry name" value="2-enoyl-CoA Hydratase, Chain A, domain 1"/>
    <property type="match status" value="1"/>
</dbReference>
<keyword evidence="4" id="KW-0472">Membrane</keyword>
<comment type="caution">
    <text evidence="6">The sequence shown here is derived from an EMBL/GenBank/DDBJ whole genome shotgun (WGS) entry which is preliminary data.</text>
</comment>
<feature type="domain" description="Enoyl-CoA hydratase/isomerase" evidence="5">
    <location>
        <begin position="22"/>
        <end position="328"/>
    </location>
</feature>
<gene>
    <name evidence="6" type="ORF">A6A05_12410</name>
</gene>
<dbReference type="OrthoDB" id="9790967at2"/>
<name>A0A178MPE3_9PROT</name>
<dbReference type="EMBL" id="LWQU01000139">
    <property type="protein sequence ID" value="OAN50461.1"/>
    <property type="molecule type" value="Genomic_DNA"/>
</dbReference>
<dbReference type="GO" id="GO:0003860">
    <property type="term" value="F:3-hydroxyisobutyryl-CoA hydrolase activity"/>
    <property type="evidence" value="ECO:0007669"/>
    <property type="project" value="UniProtKB-EC"/>
</dbReference>